<evidence type="ECO:0000256" key="3">
    <source>
        <dbReference type="ARBA" id="ARBA00022737"/>
    </source>
</evidence>
<keyword evidence="5 7" id="KW-0129">CBS domain</keyword>
<evidence type="ECO:0000256" key="10">
    <source>
        <dbReference type="SAM" id="Phobius"/>
    </source>
</evidence>
<evidence type="ECO:0000256" key="7">
    <source>
        <dbReference type="PROSITE-ProRule" id="PRU00703"/>
    </source>
</evidence>
<evidence type="ECO:0000259" key="12">
    <source>
        <dbReference type="PROSITE" id="PS51846"/>
    </source>
</evidence>
<dbReference type="Pfam" id="PF00571">
    <property type="entry name" value="CBS"/>
    <property type="match status" value="2"/>
</dbReference>
<evidence type="ECO:0008006" key="15">
    <source>
        <dbReference type="Google" id="ProtNLM"/>
    </source>
</evidence>
<feature type="transmembrane region" description="Helical" evidence="10">
    <location>
        <begin position="122"/>
        <end position="143"/>
    </location>
</feature>
<dbReference type="PANTHER" id="PTHR22777">
    <property type="entry name" value="HEMOLYSIN-RELATED"/>
    <property type="match status" value="1"/>
</dbReference>
<dbReference type="Proteomes" id="UP000017131">
    <property type="component" value="Unassembled WGS sequence"/>
</dbReference>
<keyword evidence="6 8" id="KW-0472">Membrane</keyword>
<reference evidence="13 14" key="1">
    <citation type="journal article" date="2013" name="Genome Announc.">
        <title>Draft Genome Sequence of Staphylococcus simulans UMC-CNS-990, Isolated from a Case of Chronic Bovine Mastitis.</title>
        <authorList>
            <person name="Calcutt M.J."/>
            <person name="Foecking M.F."/>
            <person name="Hsieh H.Y."/>
            <person name="Perry J."/>
            <person name="Stewart G.C."/>
            <person name="Middleton J.R."/>
        </authorList>
    </citation>
    <scope>NUCLEOTIDE SEQUENCE [LARGE SCALE GENOMIC DNA]</scope>
    <source>
        <strain evidence="13 14">UMC-CNS-990</strain>
    </source>
</reference>
<dbReference type="Gene3D" id="3.10.580.10">
    <property type="entry name" value="CBS-domain"/>
    <property type="match status" value="1"/>
</dbReference>
<evidence type="ECO:0000256" key="9">
    <source>
        <dbReference type="SAM" id="MobiDB-lite"/>
    </source>
</evidence>
<gene>
    <name evidence="13" type="ORF">SSIM_10920</name>
</gene>
<dbReference type="EMBL" id="AXDY01000011">
    <property type="protein sequence ID" value="ERS92664.1"/>
    <property type="molecule type" value="Genomic_DNA"/>
</dbReference>
<evidence type="ECO:0000256" key="4">
    <source>
        <dbReference type="ARBA" id="ARBA00022989"/>
    </source>
</evidence>
<dbReference type="InterPro" id="IPR002550">
    <property type="entry name" value="CNNM"/>
</dbReference>
<feature type="region of interest" description="Disordered" evidence="9">
    <location>
        <begin position="324"/>
        <end position="346"/>
    </location>
</feature>
<organism evidence="13 14">
    <name type="scientific">Staphylococcus simulans UMC-CNS-990</name>
    <dbReference type="NCBI Taxonomy" id="1405498"/>
    <lineage>
        <taxon>Bacteria</taxon>
        <taxon>Bacillati</taxon>
        <taxon>Bacillota</taxon>
        <taxon>Bacilli</taxon>
        <taxon>Bacillales</taxon>
        <taxon>Staphylococcaceae</taxon>
        <taxon>Staphylococcus</taxon>
    </lineage>
</organism>
<dbReference type="SUPFAM" id="SSF54631">
    <property type="entry name" value="CBS-domain pair"/>
    <property type="match status" value="1"/>
</dbReference>
<evidence type="ECO:0000313" key="14">
    <source>
        <dbReference type="Proteomes" id="UP000017131"/>
    </source>
</evidence>
<dbReference type="InterPro" id="IPR046342">
    <property type="entry name" value="CBS_dom_sf"/>
</dbReference>
<feature type="domain" description="CNNM transmembrane" evidence="12">
    <location>
        <begin position="1"/>
        <end position="179"/>
    </location>
</feature>
<sequence>MIIAIIILIFVSFFFSGSETALTAANKVKLQTESRKGDPKAKRLLALLNKPRDFITTILIANNSANIVLPTLVTILAVQHGWNVGIASLVITVVVIIVSEVIPKSIAATYPDAISKLVYPVIHLFVVILTPITKILNGLTGLINRMLANDKFQSQTMSKEEVRTMVTIAGAQGAFNENERDRLQSVLTFQQLRVKDVDTTPRVNVTAFSKDTPYDEVYEIIMSHPYTRYPVYDEDIDNIVGVFHSKYLLIWSRHYDKTLEDYISKPLFVNEHNKAEWVMRKMIATRKHIAIVLDEYGGTDAIITMEDLIEQLLGLDIEDEMDQHEQNKVDERLKNRQKPKANQSSL</sequence>
<dbReference type="RefSeq" id="WP_002481618.1">
    <property type="nucleotide sequence ID" value="NZ_AXDY01000011.1"/>
</dbReference>
<keyword evidence="3" id="KW-0677">Repeat</keyword>
<comment type="subcellular location">
    <subcellularLocation>
        <location evidence="1">Membrane</location>
        <topology evidence="1">Multi-pass membrane protein</topology>
    </subcellularLocation>
</comment>
<keyword evidence="14" id="KW-1185">Reference proteome</keyword>
<dbReference type="Pfam" id="PF01595">
    <property type="entry name" value="CNNM"/>
    <property type="match status" value="1"/>
</dbReference>
<dbReference type="InterPro" id="IPR000644">
    <property type="entry name" value="CBS_dom"/>
</dbReference>
<evidence type="ECO:0000313" key="13">
    <source>
        <dbReference type="EMBL" id="ERS92664.1"/>
    </source>
</evidence>
<accession>A0ABN0PAP7</accession>
<protein>
    <recommendedName>
        <fullName evidence="15">Hemolysin</fullName>
    </recommendedName>
</protein>
<keyword evidence="2 8" id="KW-0812">Transmembrane</keyword>
<feature type="transmembrane region" description="Helical" evidence="10">
    <location>
        <begin position="54"/>
        <end position="77"/>
    </location>
</feature>
<evidence type="ECO:0000256" key="1">
    <source>
        <dbReference type="ARBA" id="ARBA00004141"/>
    </source>
</evidence>
<keyword evidence="4 8" id="KW-1133">Transmembrane helix</keyword>
<dbReference type="PROSITE" id="PS51846">
    <property type="entry name" value="CNNM"/>
    <property type="match status" value="1"/>
</dbReference>
<proteinExistence type="predicted"/>
<evidence type="ECO:0000256" key="8">
    <source>
        <dbReference type="PROSITE-ProRule" id="PRU01193"/>
    </source>
</evidence>
<dbReference type="GeneID" id="77332200"/>
<name>A0ABN0PAP7_STASI</name>
<comment type="caution">
    <text evidence="13">The sequence shown here is derived from an EMBL/GenBank/DDBJ whole genome shotgun (WGS) entry which is preliminary data.</text>
</comment>
<dbReference type="PANTHER" id="PTHR22777:SF17">
    <property type="entry name" value="UPF0053 PROTEIN SLL0260"/>
    <property type="match status" value="1"/>
</dbReference>
<dbReference type="CDD" id="cd04590">
    <property type="entry name" value="CBS_pair_CorC_HlyC_assoc"/>
    <property type="match status" value="1"/>
</dbReference>
<evidence type="ECO:0000259" key="11">
    <source>
        <dbReference type="PROSITE" id="PS51371"/>
    </source>
</evidence>
<feature type="transmembrane region" description="Helical" evidence="10">
    <location>
        <begin position="84"/>
        <end position="102"/>
    </location>
</feature>
<dbReference type="InterPro" id="IPR044751">
    <property type="entry name" value="Ion_transp-like_CBS"/>
</dbReference>
<feature type="domain" description="CBS" evidence="11">
    <location>
        <begin position="199"/>
        <end position="259"/>
    </location>
</feature>
<evidence type="ECO:0000256" key="2">
    <source>
        <dbReference type="ARBA" id="ARBA00022692"/>
    </source>
</evidence>
<evidence type="ECO:0000256" key="5">
    <source>
        <dbReference type="ARBA" id="ARBA00023122"/>
    </source>
</evidence>
<evidence type="ECO:0000256" key="6">
    <source>
        <dbReference type="ARBA" id="ARBA00023136"/>
    </source>
</evidence>
<dbReference type="PROSITE" id="PS51371">
    <property type="entry name" value="CBS"/>
    <property type="match status" value="2"/>
</dbReference>
<feature type="domain" description="CBS" evidence="11">
    <location>
        <begin position="262"/>
        <end position="320"/>
    </location>
</feature>
<feature type="compositionally biased region" description="Basic and acidic residues" evidence="9">
    <location>
        <begin position="324"/>
        <end position="334"/>
    </location>
</feature>